<feature type="transmembrane region" description="Helical" evidence="12">
    <location>
        <begin position="250"/>
        <end position="268"/>
    </location>
</feature>
<proteinExistence type="inferred from homology"/>
<evidence type="ECO:0000256" key="3">
    <source>
        <dbReference type="ARBA" id="ARBA00022448"/>
    </source>
</evidence>
<geneLocation type="chloroplast" evidence="15"/>
<evidence type="ECO:0000256" key="12">
    <source>
        <dbReference type="HAMAP-Rule" id="MF_01465"/>
    </source>
</evidence>
<keyword evidence="3 12" id="KW-0813">Transport</keyword>
<evidence type="ECO:0000313" key="15">
    <source>
        <dbReference type="EMBL" id="ARW68011.1"/>
    </source>
</evidence>
<feature type="transmembrane region" description="Helical" evidence="12">
    <location>
        <begin position="52"/>
        <end position="73"/>
    </location>
</feature>
<sequence>MNKLNTLSKKLLITIIILCISRIGIFIPIPGINHQEFNENIQTNSIVNFLNIFSGGGFSTIGIFSLGIIPYINSSIITQLLIKVVPELENLQKNEGEIGRQKITKVTRYFTCIWALTQSTLIALWIKPYTFNWNNYFVIDSILTLTTGSIIIMWFSEVISEYGIGNGPSLLIFQNIISNIPNNLNKYRINDKDNIKTLVLLTITIIILITVNILIQESRRKIKIISTKQLGNTNNINSQSYIPIKLNQGGVMPIVFASAAMTLPKYLITYNNQNAKNQIINFILSNGVLYLLIYLILIVTFSYFYSSIILNPEDISKNLQKMGASIPNMRPGIETKKYLEEIINKLTFIGSILLFIIAQFPFIVFNMTKINIFQGLGTTSLLILVGVAIETAKQIQTYIISEQYENIIE</sequence>
<evidence type="ECO:0000256" key="5">
    <source>
        <dbReference type="ARBA" id="ARBA00022927"/>
    </source>
</evidence>
<reference evidence="15" key="1">
    <citation type="journal article" date="2017" name="J. Phycol.">
        <title>Analysis of chloroplast genomes and a supermatrix inform reclassification of the Rhodomelaceae (Rhodophyta).</title>
        <authorList>
            <person name="Diaz-Tapia P."/>
            <person name="Maggs C.A."/>
            <person name="West J.A."/>
            <person name="Verbruggen H."/>
        </authorList>
    </citation>
    <scope>NUCLEOTIDE SEQUENCE</scope>
    <source>
        <strain evidence="15">PD1561</strain>
    </source>
</reference>
<evidence type="ECO:0000256" key="8">
    <source>
        <dbReference type="ARBA" id="ARBA00023136"/>
    </source>
</evidence>
<dbReference type="HAMAP" id="MF_01465">
    <property type="entry name" value="SecY"/>
    <property type="match status" value="1"/>
</dbReference>
<dbReference type="PROSITE" id="PS00755">
    <property type="entry name" value="SECY_1"/>
    <property type="match status" value="1"/>
</dbReference>
<dbReference type="InterPro" id="IPR023201">
    <property type="entry name" value="SecY_dom_sf"/>
</dbReference>
<dbReference type="NCBIfam" id="TIGR00967">
    <property type="entry name" value="3a0501s007"/>
    <property type="match status" value="1"/>
</dbReference>
<keyword evidence="8 12" id="KW-0472">Membrane</keyword>
<feature type="transmembrane region" description="Helical" evidence="12">
    <location>
        <begin position="370"/>
        <end position="389"/>
    </location>
</feature>
<gene>
    <name evidence="12 15" type="primary">secY</name>
</gene>
<keyword evidence="12" id="KW-0793">Thylakoid</keyword>
<dbReference type="InterPro" id="IPR030659">
    <property type="entry name" value="SecY_CS"/>
</dbReference>
<comment type="function">
    <text evidence="10 12">The central subunit of the protein translocation channel SecYE. Consists of two halves formed by TMs 1-5 and 6-10. These two domains form a lateral gate at the front which open onto the bilayer between TMs 2 and 7, and are clamped together by SecE at the back. The channel is closed by both a pore ring composed of hydrophobic SecY resides and a short helix (helix 2A) on the extracellular side of the membrane which forms a plug.</text>
</comment>
<comment type="subunit">
    <text evidence="12">Component of the plastid Sec protein translocase complex, which is composed of at least SecY and SecE.</text>
</comment>
<feature type="transmembrane region" description="Helical" evidence="12">
    <location>
        <begin position="109"/>
        <end position="127"/>
    </location>
</feature>
<comment type="caution">
    <text evidence="12">Lacks conserved residue(s) required for the propagation of feature annotation.</text>
</comment>
<name>A0A1Z1MQH0_9FLOR</name>
<dbReference type="AlphaFoldDB" id="A0A1Z1MQH0"/>
<evidence type="ECO:0000256" key="2">
    <source>
        <dbReference type="ARBA" id="ARBA00005751"/>
    </source>
</evidence>
<dbReference type="Pfam" id="PF00344">
    <property type="entry name" value="SecY"/>
    <property type="match status" value="1"/>
</dbReference>
<keyword evidence="4 12" id="KW-0812">Transmembrane</keyword>
<dbReference type="InterPro" id="IPR026593">
    <property type="entry name" value="SecY"/>
</dbReference>
<comment type="subunit">
    <text evidence="11">Component of the plastid Sec protein translocase complex, which is composed of at least SecY, SecE and SecG.</text>
</comment>
<dbReference type="EMBL" id="MF101450">
    <property type="protein sequence ID" value="ARW68011.1"/>
    <property type="molecule type" value="Genomic_DNA"/>
</dbReference>
<dbReference type="GO" id="GO:0009535">
    <property type="term" value="C:chloroplast thylakoid membrane"/>
    <property type="evidence" value="ECO:0007669"/>
    <property type="project" value="UniProtKB-SubCell"/>
</dbReference>
<keyword evidence="5 12" id="KW-0653">Protein transport</keyword>
<evidence type="ECO:0000256" key="11">
    <source>
        <dbReference type="ARBA" id="ARBA00062357"/>
    </source>
</evidence>
<organism evidence="15">
    <name type="scientific">Cliftonaea pectinata</name>
    <dbReference type="NCBI Taxonomy" id="2007206"/>
    <lineage>
        <taxon>Eukaryota</taxon>
        <taxon>Rhodophyta</taxon>
        <taxon>Florideophyceae</taxon>
        <taxon>Rhodymeniophycidae</taxon>
        <taxon>Ceramiales</taxon>
        <taxon>Rhodomelaceae</taxon>
        <taxon>Polyzonieae</taxon>
        <taxon>Cliftonaea</taxon>
    </lineage>
</organism>
<evidence type="ECO:0000256" key="14">
    <source>
        <dbReference type="RuleBase" id="RU004349"/>
    </source>
</evidence>
<evidence type="ECO:0000256" key="10">
    <source>
        <dbReference type="ARBA" id="ARBA00055151"/>
    </source>
</evidence>
<dbReference type="InterPro" id="IPR002208">
    <property type="entry name" value="SecY/SEC61-alpha"/>
</dbReference>
<protein>
    <recommendedName>
        <fullName evidence="9 12">Protein translocase subunit SecY</fullName>
    </recommendedName>
</protein>
<feature type="transmembrane region" description="Helical" evidence="12">
    <location>
        <begin position="12"/>
        <end position="32"/>
    </location>
</feature>
<feature type="transmembrane region" description="Helical" evidence="12">
    <location>
        <begin position="346"/>
        <end position="364"/>
    </location>
</feature>
<evidence type="ECO:0000256" key="13">
    <source>
        <dbReference type="RuleBase" id="RU003484"/>
    </source>
</evidence>
<keyword evidence="6 12" id="KW-1133">Transmembrane helix</keyword>
<dbReference type="PROSITE" id="PS00756">
    <property type="entry name" value="SECY_2"/>
    <property type="match status" value="1"/>
</dbReference>
<dbReference type="PANTHER" id="PTHR10906">
    <property type="entry name" value="SECY/SEC61-ALPHA FAMILY MEMBER"/>
    <property type="match status" value="1"/>
</dbReference>
<feature type="transmembrane region" description="Helical" evidence="12">
    <location>
        <begin position="133"/>
        <end position="155"/>
    </location>
</feature>
<evidence type="ECO:0000256" key="9">
    <source>
        <dbReference type="ARBA" id="ARBA00039733"/>
    </source>
</evidence>
<feature type="transmembrane region" description="Helical" evidence="12">
    <location>
        <begin position="198"/>
        <end position="215"/>
    </location>
</feature>
<comment type="similarity">
    <text evidence="2 12 14">Belongs to the SecY/SEC61-alpha family.</text>
</comment>
<evidence type="ECO:0000256" key="7">
    <source>
        <dbReference type="ARBA" id="ARBA00023010"/>
    </source>
</evidence>
<evidence type="ECO:0000256" key="6">
    <source>
        <dbReference type="ARBA" id="ARBA00022989"/>
    </source>
</evidence>
<dbReference type="GO" id="GO:0006605">
    <property type="term" value="P:protein targeting"/>
    <property type="evidence" value="ECO:0007669"/>
    <property type="project" value="UniProtKB-UniRule"/>
</dbReference>
<accession>A0A1Z1MQH0</accession>
<evidence type="ECO:0000256" key="1">
    <source>
        <dbReference type="ARBA" id="ARBA00004141"/>
    </source>
</evidence>
<dbReference type="RefSeq" id="YP_009398958.1">
    <property type="nucleotide sequence ID" value="NC_035294.1"/>
</dbReference>
<keyword evidence="7 12" id="KW-0811">Translocation</keyword>
<dbReference type="GO" id="GO:0065002">
    <property type="term" value="P:intracellular protein transmembrane transport"/>
    <property type="evidence" value="ECO:0007669"/>
    <property type="project" value="UniProtKB-UniRule"/>
</dbReference>
<dbReference type="PIRSF" id="PIRSF004557">
    <property type="entry name" value="SecY"/>
    <property type="match status" value="1"/>
</dbReference>
<dbReference type="FunFam" id="1.10.3370.10:FF:000001">
    <property type="entry name" value="Preprotein translocase subunit SecY"/>
    <property type="match status" value="1"/>
</dbReference>
<keyword evidence="15" id="KW-0934">Plastid</keyword>
<comment type="subcellular location">
    <subcellularLocation>
        <location evidence="1 13">Membrane</location>
        <topology evidence="1 13">Multi-pass membrane protein</topology>
    </subcellularLocation>
    <subcellularLocation>
        <location evidence="12">Plastid</location>
        <location evidence="12">Chloroplast thylakoid membrane</location>
        <topology evidence="12">Multi-pass membrane protein</topology>
    </subcellularLocation>
</comment>
<dbReference type="SUPFAM" id="SSF103491">
    <property type="entry name" value="Preprotein translocase SecY subunit"/>
    <property type="match status" value="1"/>
</dbReference>
<dbReference type="GeneID" id="33361487"/>
<evidence type="ECO:0000256" key="4">
    <source>
        <dbReference type="ARBA" id="ARBA00022692"/>
    </source>
</evidence>
<dbReference type="PRINTS" id="PR00303">
    <property type="entry name" value="SECYTRNLCASE"/>
</dbReference>
<keyword evidence="15" id="KW-0150">Chloroplast</keyword>
<feature type="transmembrane region" description="Helical" evidence="12">
    <location>
        <begin position="288"/>
        <end position="310"/>
    </location>
</feature>
<dbReference type="Gene3D" id="1.10.3370.10">
    <property type="entry name" value="SecY subunit domain"/>
    <property type="match status" value="1"/>
</dbReference>